<keyword evidence="2" id="KW-0238">DNA-binding</keyword>
<dbReference type="RefSeq" id="WP_322382696.1">
    <property type="nucleotide sequence ID" value="NZ_WNVM01001034.1"/>
</dbReference>
<keyword evidence="1" id="KW-0805">Transcription regulation</keyword>
<dbReference type="Gene3D" id="1.10.10.10">
    <property type="entry name" value="Winged helix-like DNA-binding domain superfamily/Winged helix DNA-binding domain"/>
    <property type="match status" value="1"/>
</dbReference>
<evidence type="ECO:0000259" key="4">
    <source>
        <dbReference type="PROSITE" id="PS50949"/>
    </source>
</evidence>
<name>A0AAW9IYB6_CLOPF</name>
<keyword evidence="3" id="KW-0804">Transcription</keyword>
<dbReference type="Proteomes" id="UP001292368">
    <property type="component" value="Unassembled WGS sequence"/>
</dbReference>
<dbReference type="SUPFAM" id="SSF46785">
    <property type="entry name" value="Winged helix' DNA-binding domain"/>
    <property type="match status" value="1"/>
</dbReference>
<dbReference type="GO" id="GO:0003700">
    <property type="term" value="F:DNA-binding transcription factor activity"/>
    <property type="evidence" value="ECO:0007669"/>
    <property type="project" value="InterPro"/>
</dbReference>
<proteinExistence type="predicted"/>
<dbReference type="PROSITE" id="PS50949">
    <property type="entry name" value="HTH_GNTR"/>
    <property type="match status" value="1"/>
</dbReference>
<evidence type="ECO:0000256" key="2">
    <source>
        <dbReference type="ARBA" id="ARBA00023125"/>
    </source>
</evidence>
<comment type="caution">
    <text evidence="5">The sequence shown here is derived from an EMBL/GenBank/DDBJ whole genome shotgun (WGS) entry which is preliminary data.</text>
</comment>
<evidence type="ECO:0000313" key="5">
    <source>
        <dbReference type="EMBL" id="MDZ5010996.1"/>
    </source>
</evidence>
<dbReference type="InterPro" id="IPR036390">
    <property type="entry name" value="WH_DNA-bd_sf"/>
</dbReference>
<dbReference type="GO" id="GO:0003677">
    <property type="term" value="F:DNA binding"/>
    <property type="evidence" value="ECO:0007669"/>
    <property type="project" value="UniProtKB-KW"/>
</dbReference>
<reference evidence="5" key="1">
    <citation type="submission" date="2019-11" db="EMBL/GenBank/DDBJ databases">
        <title>Characterization of Clostridium perfringens isolates from swine manure treated agricultural soils.</title>
        <authorList>
            <person name="Wushke S.T."/>
        </authorList>
    </citation>
    <scope>NUCLEOTIDE SEQUENCE</scope>
    <source>
        <strain evidence="5">V2</strain>
    </source>
</reference>
<gene>
    <name evidence="5" type="ORF">GNF77_19285</name>
</gene>
<accession>A0AAW9IYB6</accession>
<sequence length="54" mass="6470">MYKYLEILNKIENLIQKGEFKEGNKLPSIRAFSDMYCCNKSTIIRAFNELERKH</sequence>
<dbReference type="EMBL" id="WNVM01001034">
    <property type="protein sequence ID" value="MDZ5010996.1"/>
    <property type="molecule type" value="Genomic_DNA"/>
</dbReference>
<evidence type="ECO:0000256" key="3">
    <source>
        <dbReference type="ARBA" id="ARBA00023163"/>
    </source>
</evidence>
<dbReference type="InterPro" id="IPR000524">
    <property type="entry name" value="Tscrpt_reg_HTH_GntR"/>
</dbReference>
<feature type="domain" description="HTH gntR-type" evidence="4">
    <location>
        <begin position="1"/>
        <end position="54"/>
    </location>
</feature>
<evidence type="ECO:0000313" key="6">
    <source>
        <dbReference type="Proteomes" id="UP001292368"/>
    </source>
</evidence>
<dbReference type="AlphaFoldDB" id="A0AAW9IYB6"/>
<feature type="non-terminal residue" evidence="5">
    <location>
        <position position="54"/>
    </location>
</feature>
<dbReference type="Pfam" id="PF00392">
    <property type="entry name" value="GntR"/>
    <property type="match status" value="1"/>
</dbReference>
<evidence type="ECO:0000256" key="1">
    <source>
        <dbReference type="ARBA" id="ARBA00023015"/>
    </source>
</evidence>
<protein>
    <submittedName>
        <fullName evidence="5">GntR family transcriptional regulator</fullName>
    </submittedName>
</protein>
<dbReference type="InterPro" id="IPR036388">
    <property type="entry name" value="WH-like_DNA-bd_sf"/>
</dbReference>
<organism evidence="5 6">
    <name type="scientific">Clostridium perfringens</name>
    <dbReference type="NCBI Taxonomy" id="1502"/>
    <lineage>
        <taxon>Bacteria</taxon>
        <taxon>Bacillati</taxon>
        <taxon>Bacillota</taxon>
        <taxon>Clostridia</taxon>
        <taxon>Eubacteriales</taxon>
        <taxon>Clostridiaceae</taxon>
        <taxon>Clostridium</taxon>
    </lineage>
</organism>